<gene>
    <name evidence="10" type="ORF">L2672_09630</name>
</gene>
<evidence type="ECO:0000256" key="5">
    <source>
        <dbReference type="ARBA" id="ARBA00023204"/>
    </source>
</evidence>
<evidence type="ECO:0000259" key="9">
    <source>
        <dbReference type="PROSITE" id="PS50160"/>
    </source>
</evidence>
<evidence type="ECO:0000256" key="6">
    <source>
        <dbReference type="ARBA" id="ARBA00032896"/>
    </source>
</evidence>
<dbReference type="SUPFAM" id="SSF56091">
    <property type="entry name" value="DNA ligase/mRNA capping enzyme, catalytic domain"/>
    <property type="match status" value="1"/>
</dbReference>
<organism evidence="10 11">
    <name type="scientific">Shewanella gaetbuli</name>
    <dbReference type="NCBI Taxonomy" id="220752"/>
    <lineage>
        <taxon>Bacteria</taxon>
        <taxon>Pseudomonadati</taxon>
        <taxon>Pseudomonadota</taxon>
        <taxon>Gammaproteobacteria</taxon>
        <taxon>Alteromonadales</taxon>
        <taxon>Shewanellaceae</taxon>
        <taxon>Shewanella</taxon>
    </lineage>
</organism>
<dbReference type="InterPro" id="IPR012340">
    <property type="entry name" value="NA-bd_OB-fold"/>
</dbReference>
<evidence type="ECO:0000313" key="11">
    <source>
        <dbReference type="Proteomes" id="UP001139333"/>
    </source>
</evidence>
<keyword evidence="4" id="KW-0227">DNA damage</keyword>
<dbReference type="InterPro" id="IPR012310">
    <property type="entry name" value="DNA_ligase_ATP-dep_cent"/>
</dbReference>
<accession>A0A9X2CIE6</accession>
<keyword evidence="3" id="KW-0235">DNA replication</keyword>
<evidence type="ECO:0000313" key="10">
    <source>
        <dbReference type="EMBL" id="MCL1142952.1"/>
    </source>
</evidence>
<dbReference type="PANTHER" id="PTHR47810">
    <property type="entry name" value="DNA LIGASE"/>
    <property type="match status" value="1"/>
</dbReference>
<evidence type="ECO:0000256" key="3">
    <source>
        <dbReference type="ARBA" id="ARBA00022705"/>
    </source>
</evidence>
<dbReference type="SUPFAM" id="SSF50249">
    <property type="entry name" value="Nucleic acid-binding proteins"/>
    <property type="match status" value="1"/>
</dbReference>
<keyword evidence="5" id="KW-0234">DNA repair</keyword>
<dbReference type="GO" id="GO:0006310">
    <property type="term" value="P:DNA recombination"/>
    <property type="evidence" value="ECO:0007669"/>
    <property type="project" value="InterPro"/>
</dbReference>
<dbReference type="Pfam" id="PF01068">
    <property type="entry name" value="DNA_ligase_A_M"/>
    <property type="match status" value="1"/>
</dbReference>
<comment type="subcellular location">
    <subcellularLocation>
        <location evidence="1">Virion</location>
    </subcellularLocation>
</comment>
<evidence type="ECO:0000256" key="4">
    <source>
        <dbReference type="ARBA" id="ARBA00022763"/>
    </source>
</evidence>
<dbReference type="GO" id="GO:0006260">
    <property type="term" value="P:DNA replication"/>
    <property type="evidence" value="ECO:0007669"/>
    <property type="project" value="UniProtKB-KW"/>
</dbReference>
<dbReference type="EMBL" id="JAKIKP010000006">
    <property type="protein sequence ID" value="MCL1142952.1"/>
    <property type="molecule type" value="Genomic_DNA"/>
</dbReference>
<dbReference type="Gene3D" id="3.30.470.30">
    <property type="entry name" value="DNA ligase/mRNA capping enzyme"/>
    <property type="match status" value="1"/>
</dbReference>
<sequence>MSAAIAYEKRLFKVHSNGKVGDWLIQVAANDDGTATLKRLSTKVIGGKPVETVTNITKGKNIGRANETSPIEQALSEAKSKVSKQLDKGYVEEIPAEGSQVSNSLGLAMPMLAKPIEKVKSWAFPIIAQPKLDGHRMLATVNEQQEVVLYSRKGKPMNIPHIAAELAELYESGRWDGQTLDGELYHHGTALQTISSWAKRLQPDTAKLRYHVYDIVLRNIPYAERDGLLTNIFAGANTKAITLVYGYVLHNQEQLNHLHQTNINDGYEGTMVRWGDAGYEDGKRSSSLLKVKDFQDAEFTITGYALGKPYIRPEREYQVPVFQCTTENGKTFDVTAHGTMEEKDQIAQDIERYIGRKLTVKFFNLTPDGIPFLPVALRFYDEL</sequence>
<dbReference type="AlphaFoldDB" id="A0A9X2CIE6"/>
<dbReference type="InterPro" id="IPR050326">
    <property type="entry name" value="NAD_dep_DNA_ligaseB"/>
</dbReference>
<dbReference type="GO" id="GO:0005524">
    <property type="term" value="F:ATP binding"/>
    <property type="evidence" value="ECO:0007669"/>
    <property type="project" value="InterPro"/>
</dbReference>
<evidence type="ECO:0000256" key="1">
    <source>
        <dbReference type="ARBA" id="ARBA00004328"/>
    </source>
</evidence>
<dbReference type="Gene3D" id="3.30.1490.70">
    <property type="match status" value="1"/>
</dbReference>
<evidence type="ECO:0000256" key="2">
    <source>
        <dbReference type="ARBA" id="ARBA00022598"/>
    </source>
</evidence>
<dbReference type="RefSeq" id="WP_248995638.1">
    <property type="nucleotide sequence ID" value="NZ_JAKIKP010000006.1"/>
</dbReference>
<dbReference type="PROSITE" id="PS50160">
    <property type="entry name" value="DNA_LIGASE_A3"/>
    <property type="match status" value="1"/>
</dbReference>
<comment type="function">
    <text evidence="8">Very low-fidelity DNA ligase that seals nicks in double-stranded DNA during DNA repair. Together with the viral repair DNA polymerase X, fills the single nucleotide gaps generated by the AP endonuclease. It is not essential for viral replication and recombination. Displays a very low adenylation activity towards DNA with 3'-dideoxy- or 3'-amino-terminated nicks compared to regular nick DNA.</text>
</comment>
<dbReference type="Gene3D" id="2.40.50.140">
    <property type="entry name" value="Nucleic acid-binding proteins"/>
    <property type="match status" value="1"/>
</dbReference>
<evidence type="ECO:0000256" key="7">
    <source>
        <dbReference type="ARBA" id="ARBA00034003"/>
    </source>
</evidence>
<reference evidence="10" key="1">
    <citation type="submission" date="2022-01" db="EMBL/GenBank/DDBJ databases">
        <title>Whole genome-based taxonomy of the Shewanellaceae.</title>
        <authorList>
            <person name="Martin-Rodriguez A.J."/>
        </authorList>
    </citation>
    <scope>NUCLEOTIDE SEQUENCE</scope>
    <source>
        <strain evidence="10">DSM 16422</strain>
    </source>
</reference>
<name>A0A9X2CIE6_9GAMM</name>
<comment type="caution">
    <text evidence="10">The sequence shown here is derived from an EMBL/GenBank/DDBJ whole genome shotgun (WGS) entry which is preliminary data.</text>
</comment>
<keyword evidence="11" id="KW-1185">Reference proteome</keyword>
<keyword evidence="2" id="KW-0436">Ligase</keyword>
<dbReference type="InterPro" id="IPR029319">
    <property type="entry name" value="DNA_ligase_OB"/>
</dbReference>
<dbReference type="GO" id="GO:0003910">
    <property type="term" value="F:DNA ligase (ATP) activity"/>
    <property type="evidence" value="ECO:0007669"/>
    <property type="project" value="UniProtKB-EC"/>
</dbReference>
<dbReference type="PANTHER" id="PTHR47810:SF5">
    <property type="entry name" value="LIGASE, PUTATIVE-RELATED"/>
    <property type="match status" value="1"/>
</dbReference>
<dbReference type="Proteomes" id="UP001139333">
    <property type="component" value="Unassembled WGS sequence"/>
</dbReference>
<dbReference type="Pfam" id="PF14743">
    <property type="entry name" value="DNA_ligase_OB_2"/>
    <property type="match status" value="1"/>
</dbReference>
<comment type="catalytic activity">
    <reaction evidence="7">
        <text>ATP + (deoxyribonucleotide)n-3'-hydroxyl + 5'-phospho-(deoxyribonucleotide)m = (deoxyribonucleotide)n+m + AMP + diphosphate.</text>
        <dbReference type="EC" id="6.5.1.1"/>
    </reaction>
</comment>
<dbReference type="GO" id="GO:0006281">
    <property type="term" value="P:DNA repair"/>
    <property type="evidence" value="ECO:0007669"/>
    <property type="project" value="UniProtKB-KW"/>
</dbReference>
<feature type="domain" description="ATP-dependent DNA ligase family profile" evidence="9">
    <location>
        <begin position="217"/>
        <end position="292"/>
    </location>
</feature>
<proteinExistence type="predicted"/>
<evidence type="ECO:0000256" key="8">
    <source>
        <dbReference type="ARBA" id="ARBA00046002"/>
    </source>
</evidence>
<protein>
    <recommendedName>
        <fullName evidence="6">Polydeoxyribonucleotide synthase [ATP]</fullName>
    </recommendedName>
</protein>